<dbReference type="InterPro" id="IPR011033">
    <property type="entry name" value="PRC_barrel-like_sf"/>
</dbReference>
<dbReference type="Gene3D" id="3.90.50.10">
    <property type="entry name" value="Photosynthetic Reaction Center, subunit H, domain 2"/>
    <property type="match status" value="2"/>
</dbReference>
<name>A0A8J7CD98_9BACT</name>
<dbReference type="Proteomes" id="UP000648239">
    <property type="component" value="Unassembled WGS sequence"/>
</dbReference>
<dbReference type="SUPFAM" id="SSF50346">
    <property type="entry name" value="PRC-barrel domain"/>
    <property type="match status" value="2"/>
</dbReference>
<dbReference type="GO" id="GO:0030077">
    <property type="term" value="C:plasma membrane light-harvesting complex"/>
    <property type="evidence" value="ECO:0007669"/>
    <property type="project" value="InterPro"/>
</dbReference>
<organism evidence="1 2">
    <name type="scientific">Candidatus Polarisedimenticola svalbardensis</name>
    <dbReference type="NCBI Taxonomy" id="2886004"/>
    <lineage>
        <taxon>Bacteria</taxon>
        <taxon>Pseudomonadati</taxon>
        <taxon>Acidobacteriota</taxon>
        <taxon>Candidatus Polarisedimenticolia</taxon>
        <taxon>Candidatus Polarisedimenticolales</taxon>
        <taxon>Candidatus Polarisedimenticolaceae</taxon>
        <taxon>Candidatus Polarisedimenticola</taxon>
    </lineage>
</organism>
<reference evidence="1 2" key="1">
    <citation type="submission" date="2020-08" db="EMBL/GenBank/DDBJ databases">
        <title>Acidobacteriota in marine sediments use diverse sulfur dissimilation pathways.</title>
        <authorList>
            <person name="Wasmund K."/>
        </authorList>
    </citation>
    <scope>NUCLEOTIDE SEQUENCE [LARGE SCALE GENOMIC DNA]</scope>
    <source>
        <strain evidence="1">MAG AM4</strain>
    </source>
</reference>
<gene>
    <name evidence="1" type="ORF">IFK94_09755</name>
</gene>
<dbReference type="InterPro" id="IPR014747">
    <property type="entry name" value="Bac_photo_RC_H_C"/>
</dbReference>
<proteinExistence type="predicted"/>
<dbReference type="AlphaFoldDB" id="A0A8J7CD98"/>
<evidence type="ECO:0000313" key="1">
    <source>
        <dbReference type="EMBL" id="MBD3868397.1"/>
    </source>
</evidence>
<protein>
    <submittedName>
        <fullName evidence="1">PRC-barrel domain containing protein</fullName>
    </submittedName>
</protein>
<evidence type="ECO:0000313" key="2">
    <source>
        <dbReference type="Proteomes" id="UP000648239"/>
    </source>
</evidence>
<comment type="caution">
    <text evidence="1">The sequence shown here is derived from an EMBL/GenBank/DDBJ whole genome shotgun (WGS) entry which is preliminary data.</text>
</comment>
<dbReference type="EMBL" id="JACXWD010000030">
    <property type="protein sequence ID" value="MBD3868397.1"/>
    <property type="molecule type" value="Genomic_DNA"/>
</dbReference>
<accession>A0A8J7CD98</accession>
<dbReference type="GO" id="GO:0019684">
    <property type="term" value="P:photosynthesis, light reaction"/>
    <property type="evidence" value="ECO:0007669"/>
    <property type="project" value="InterPro"/>
</dbReference>
<sequence length="250" mass="29489">MLRCMTGLRGYVLSARDGEIGRCRDFLFDDQHWTLRFMVADTGKWLPGRKVLVSPMHLGEPDWSWNRFPVDLTRQQIEDSPSLEEHMPVSRRYERRYYDHYDIPIYWGGAAAWGAYPTPLGLRSDLDRPEETQEENEDAHLQSVDDVIGYHISAKDGEIGHLDDMIVEAGPWTVRQIVVDTRNWLPGRRVLLSPEWVEKVDWSDRKLAVDRYAQEIRNCPDYDPAAPVNKEHEERFYDYYGRPRQWEVHK</sequence>